<dbReference type="OrthoDB" id="5985433at2759"/>
<protein>
    <recommendedName>
        <fullName evidence="5">THAP-type domain-containing protein</fullName>
    </recommendedName>
</protein>
<dbReference type="EnsemblMetazoa" id="CLYHEMT001140.1">
    <property type="protein sequence ID" value="CLYHEMP001140.1"/>
    <property type="gene ID" value="CLYHEMG001140"/>
</dbReference>
<dbReference type="Pfam" id="PF05485">
    <property type="entry name" value="THAP"/>
    <property type="match status" value="1"/>
</dbReference>
<accession>A0A7M5UQV9</accession>
<dbReference type="Proteomes" id="UP000594262">
    <property type="component" value="Unplaced"/>
</dbReference>
<dbReference type="AlphaFoldDB" id="A0A7M5UQV9"/>
<dbReference type="GeneID" id="136799550"/>
<dbReference type="SUPFAM" id="SSF57716">
    <property type="entry name" value="Glucocorticoid receptor-like (DNA-binding domain)"/>
    <property type="match status" value="1"/>
</dbReference>
<evidence type="ECO:0000256" key="1">
    <source>
        <dbReference type="ARBA" id="ARBA00022723"/>
    </source>
</evidence>
<evidence type="ECO:0000259" key="5">
    <source>
        <dbReference type="Pfam" id="PF05485"/>
    </source>
</evidence>
<organism evidence="6 7">
    <name type="scientific">Clytia hemisphaerica</name>
    <dbReference type="NCBI Taxonomy" id="252671"/>
    <lineage>
        <taxon>Eukaryota</taxon>
        <taxon>Metazoa</taxon>
        <taxon>Cnidaria</taxon>
        <taxon>Hydrozoa</taxon>
        <taxon>Hydroidolina</taxon>
        <taxon>Leptothecata</taxon>
        <taxon>Obeliida</taxon>
        <taxon>Clytiidae</taxon>
        <taxon>Clytia</taxon>
    </lineage>
</organism>
<keyword evidence="7" id="KW-1185">Reference proteome</keyword>
<keyword evidence="4" id="KW-0238">DNA-binding</keyword>
<sequence>MGRNDTCIIPGCLNTRRKPERLIIMNHVGILRWHSPKTTRDLHAWEKQLNRAISMSTKVCSNHFTSGYCSDVCRIPTLYLNGYEKDEYKLLYGEDNFQGGKLCTRYEIEENDDNEDPFEVITPCLHDHDYLGFSSQTDFHYLNLSSNQMEKVETMSDREKEIMEFLNKQLLARSFVTT</sequence>
<evidence type="ECO:0000256" key="4">
    <source>
        <dbReference type="ARBA" id="ARBA00023125"/>
    </source>
</evidence>
<dbReference type="RefSeq" id="XP_066912369.1">
    <property type="nucleotide sequence ID" value="XM_067056268.1"/>
</dbReference>
<dbReference type="InterPro" id="IPR006612">
    <property type="entry name" value="THAP_Znf"/>
</dbReference>
<name>A0A7M5UQV9_9CNID</name>
<evidence type="ECO:0000256" key="3">
    <source>
        <dbReference type="ARBA" id="ARBA00022833"/>
    </source>
</evidence>
<keyword evidence="1" id="KW-0479">Metal-binding</keyword>
<keyword evidence="2" id="KW-0863">Zinc-finger</keyword>
<keyword evidence="3" id="KW-0862">Zinc</keyword>
<evidence type="ECO:0000256" key="2">
    <source>
        <dbReference type="ARBA" id="ARBA00022771"/>
    </source>
</evidence>
<evidence type="ECO:0000313" key="6">
    <source>
        <dbReference type="EnsemblMetazoa" id="CLYHEMP001140.1"/>
    </source>
</evidence>
<reference evidence="6" key="1">
    <citation type="submission" date="2021-01" db="UniProtKB">
        <authorList>
            <consortium name="EnsemblMetazoa"/>
        </authorList>
    </citation>
    <scope>IDENTIFICATION</scope>
</reference>
<proteinExistence type="predicted"/>
<dbReference type="GO" id="GO:0008270">
    <property type="term" value="F:zinc ion binding"/>
    <property type="evidence" value="ECO:0007669"/>
    <property type="project" value="UniProtKB-KW"/>
</dbReference>
<evidence type="ECO:0000313" key="7">
    <source>
        <dbReference type="Proteomes" id="UP000594262"/>
    </source>
</evidence>
<dbReference type="GO" id="GO:0003677">
    <property type="term" value="F:DNA binding"/>
    <property type="evidence" value="ECO:0007669"/>
    <property type="project" value="UniProtKB-KW"/>
</dbReference>
<feature type="domain" description="THAP-type" evidence="5">
    <location>
        <begin position="7"/>
        <end position="67"/>
    </location>
</feature>